<dbReference type="OrthoDB" id="5779108at2759"/>
<dbReference type="SUPFAM" id="SSF103473">
    <property type="entry name" value="MFS general substrate transporter"/>
    <property type="match status" value="1"/>
</dbReference>
<comment type="caution">
    <text evidence="2">The sequence shown here is derived from an EMBL/GenBank/DDBJ whole genome shotgun (WGS) entry which is preliminary data.</text>
</comment>
<feature type="transmembrane region" description="Helical" evidence="1">
    <location>
        <begin position="216"/>
        <end position="233"/>
    </location>
</feature>
<dbReference type="GO" id="GO:0005635">
    <property type="term" value="C:nuclear envelope"/>
    <property type="evidence" value="ECO:0007669"/>
    <property type="project" value="TreeGrafter"/>
</dbReference>
<feature type="transmembrane region" description="Helical" evidence="1">
    <location>
        <begin position="141"/>
        <end position="163"/>
    </location>
</feature>
<feature type="transmembrane region" description="Helical" evidence="1">
    <location>
        <begin position="283"/>
        <end position="301"/>
    </location>
</feature>
<dbReference type="EMBL" id="CADEPM010000011">
    <property type="protein sequence ID" value="CAB3410862.1"/>
    <property type="molecule type" value="Genomic_DNA"/>
</dbReference>
<dbReference type="AlphaFoldDB" id="A0A8S1FFV2"/>
<evidence type="ECO:0000313" key="2">
    <source>
        <dbReference type="EMBL" id="CAB3410862.1"/>
    </source>
</evidence>
<feature type="transmembrane region" description="Helical" evidence="1">
    <location>
        <begin position="344"/>
        <end position="364"/>
    </location>
</feature>
<dbReference type="Gene3D" id="1.20.1250.20">
    <property type="entry name" value="MFS general substrate transporter like domains"/>
    <property type="match status" value="1"/>
</dbReference>
<name>A0A8S1FFV2_9PELO</name>
<evidence type="ECO:0000256" key="1">
    <source>
        <dbReference type="SAM" id="Phobius"/>
    </source>
</evidence>
<dbReference type="Proteomes" id="UP000494206">
    <property type="component" value="Unassembled WGS sequence"/>
</dbReference>
<keyword evidence="3" id="KW-1185">Reference proteome</keyword>
<organism evidence="2 3">
    <name type="scientific">Caenorhabditis bovis</name>
    <dbReference type="NCBI Taxonomy" id="2654633"/>
    <lineage>
        <taxon>Eukaryota</taxon>
        <taxon>Metazoa</taxon>
        <taxon>Ecdysozoa</taxon>
        <taxon>Nematoda</taxon>
        <taxon>Chromadorea</taxon>
        <taxon>Rhabditida</taxon>
        <taxon>Rhabditina</taxon>
        <taxon>Rhabditomorpha</taxon>
        <taxon>Rhabditoidea</taxon>
        <taxon>Rhabditidae</taxon>
        <taxon>Peloderinae</taxon>
        <taxon>Caenorhabditis</taxon>
    </lineage>
</organism>
<reference evidence="2 3" key="1">
    <citation type="submission" date="2020-04" db="EMBL/GenBank/DDBJ databases">
        <authorList>
            <person name="Laetsch R D."/>
            <person name="Stevens L."/>
            <person name="Kumar S."/>
            <person name="Blaxter L. M."/>
        </authorList>
    </citation>
    <scope>NUCLEOTIDE SEQUENCE [LARGE SCALE GENOMIC DNA]</scope>
</reference>
<dbReference type="InterPro" id="IPR011701">
    <property type="entry name" value="MFS"/>
</dbReference>
<dbReference type="PANTHER" id="PTHR24002">
    <property type="entry name" value="SOLUTE CARRIER FAMILY 22 MEMBER 18"/>
    <property type="match status" value="1"/>
</dbReference>
<feature type="transmembrane region" description="Helical" evidence="1">
    <location>
        <begin position="169"/>
        <end position="190"/>
    </location>
</feature>
<feature type="transmembrane region" description="Helical" evidence="1">
    <location>
        <begin position="370"/>
        <end position="388"/>
    </location>
</feature>
<sequence>MNRVERQRHEYALLLTAGLYHTSDQWTRVLTPFIQWELEPHLSPDSLLWLTATSTLFSLIGTVFIAQMIEAFGLRKTAVISSCVVAIFQIVVGFTRDYYTYLFLQTLLIFNNMPMIIDAAVLHLEGEDGDDKKRTRLITKILIPTSIGFAAGPYCALQMIFFVTPSLELSQSICSVLTIFFIIPLVVNYFPDSNCSKGKSFIPDLRAYGDLLKNERTVWCTILIMLISAPYATYDNVIRITLASTALRDPRTIHTLFLILGITTMIVNAVFLPKLQTRFAPQFLLKLAFAILTISYIYLAIFRDYTHLLFGMPLQVIGVTIGLGEVSSQLMGTIGRGGAGKAAALIRISQLLAGILIPFIVGSWMSHIDSTWLCVASAGISIIAIGLVEKYGSFMKFNAALLPGVLGKFE</sequence>
<dbReference type="CDD" id="cd06174">
    <property type="entry name" value="MFS"/>
    <property type="match status" value="1"/>
</dbReference>
<dbReference type="Pfam" id="PF07690">
    <property type="entry name" value="MFS_1"/>
    <property type="match status" value="1"/>
</dbReference>
<proteinExistence type="predicted"/>
<accession>A0A8S1FFV2</accession>
<dbReference type="PANTHER" id="PTHR24002:SF4">
    <property type="entry name" value="MFS DOMAIN-CONTAINING PROTEIN"/>
    <property type="match status" value="1"/>
</dbReference>
<gene>
    <name evidence="2" type="ORF">CBOVIS_LOCUS12320</name>
</gene>
<keyword evidence="1" id="KW-0472">Membrane</keyword>
<dbReference type="GO" id="GO:0022857">
    <property type="term" value="F:transmembrane transporter activity"/>
    <property type="evidence" value="ECO:0007669"/>
    <property type="project" value="InterPro"/>
</dbReference>
<protein>
    <submittedName>
        <fullName evidence="2">Uncharacterized protein</fullName>
    </submittedName>
</protein>
<feature type="transmembrane region" description="Helical" evidence="1">
    <location>
        <begin position="47"/>
        <end position="66"/>
    </location>
</feature>
<dbReference type="InterPro" id="IPR036259">
    <property type="entry name" value="MFS_trans_sf"/>
</dbReference>
<feature type="transmembrane region" description="Helical" evidence="1">
    <location>
        <begin position="253"/>
        <end position="271"/>
    </location>
</feature>
<evidence type="ECO:0000313" key="3">
    <source>
        <dbReference type="Proteomes" id="UP000494206"/>
    </source>
</evidence>
<feature type="transmembrane region" description="Helical" evidence="1">
    <location>
        <begin position="78"/>
        <end position="95"/>
    </location>
</feature>
<keyword evidence="1" id="KW-1133">Transmembrane helix</keyword>
<keyword evidence="1" id="KW-0812">Transmembrane</keyword>